<comment type="caution">
    <text evidence="2">The sequence shown here is derived from an EMBL/GenBank/DDBJ whole genome shotgun (WGS) entry which is preliminary data.</text>
</comment>
<evidence type="ECO:0000313" key="2">
    <source>
        <dbReference type="EMBL" id="PHJ19984.1"/>
    </source>
</evidence>
<dbReference type="CDD" id="cd22968">
    <property type="entry name" value="DD_EFCAB5"/>
    <property type="match status" value="1"/>
</dbReference>
<dbReference type="GeneID" id="94429563"/>
<feature type="region of interest" description="Disordered" evidence="1">
    <location>
        <begin position="216"/>
        <end position="235"/>
    </location>
</feature>
<accession>A0A2C6KUZ3</accession>
<dbReference type="Proteomes" id="UP000221165">
    <property type="component" value="Unassembled WGS sequence"/>
</dbReference>
<dbReference type="VEuPathDB" id="ToxoDB:CSUI_006188"/>
<dbReference type="EMBL" id="MIGC01003089">
    <property type="protein sequence ID" value="PHJ19984.1"/>
    <property type="molecule type" value="Genomic_DNA"/>
</dbReference>
<proteinExistence type="predicted"/>
<feature type="region of interest" description="Disordered" evidence="1">
    <location>
        <begin position="296"/>
        <end position="335"/>
    </location>
</feature>
<name>A0A2C6KUZ3_9APIC</name>
<feature type="region of interest" description="Disordered" evidence="1">
    <location>
        <begin position="488"/>
        <end position="515"/>
    </location>
</feature>
<reference evidence="2 3" key="1">
    <citation type="journal article" date="2017" name="Int. J. Parasitol.">
        <title>The genome of the protozoan parasite Cystoisospora suis and a reverse vaccinology approach to identify vaccine candidates.</title>
        <authorList>
            <person name="Palmieri N."/>
            <person name="Shrestha A."/>
            <person name="Ruttkowski B."/>
            <person name="Beck T."/>
            <person name="Vogl C."/>
            <person name="Tomley F."/>
            <person name="Blake D.P."/>
            <person name="Joachim A."/>
        </authorList>
    </citation>
    <scope>NUCLEOTIDE SEQUENCE [LARGE SCALE GENOMIC DNA]</scope>
    <source>
        <strain evidence="2 3">Wien I</strain>
    </source>
</reference>
<protein>
    <submittedName>
        <fullName evidence="2">Uncharacterized protein</fullName>
    </submittedName>
</protein>
<sequence length="515" mass="57936">MHAATDQAASPPERRRDESPSAYLRHLKSVRYVIDKLRSNRARFLLAAAYRRQQQLGTFASRTDNRGGPANSGEGQSRKTGDDEDEYGFPPSEDAAQSDAGSEGVESALSGDEKNEAQADKPTTSSRRARRALPWKVSIRRSIATSAGDDMDVYLAELLVPLLHDGLVALCKAVELMLSDSSKKRFGREYHSRFSPLCWLAQYLLRHHPKHRPSLRRLDAATPNGENPEKPTQTGAQGACLQEKLNCRHSAFYELIKDIVDEERARRDFLLRKEEVKHVFEAYRLEKSRRLCEEERSRKAAARRATQGRKSERKNGHNGNGEVAAGGQSVTEKTSSDDSGVLLFNLGGDGSDSFENSSDDEGVDEVKCCSVMVEDIEELMERLDTFWELGGRMVEQFQENSPPLAATENADIIGYILPQQQTELVIEDADDVQIGEFWVFLKNYTEVQGWIRRELLNKRKQNVQVQLGSEVRQGLLEGLMRRKMIVAQRQDDDEDAERSEQQKAVTGHLRSSVIG</sequence>
<evidence type="ECO:0000313" key="3">
    <source>
        <dbReference type="Proteomes" id="UP000221165"/>
    </source>
</evidence>
<dbReference type="OrthoDB" id="329453at2759"/>
<organism evidence="2 3">
    <name type="scientific">Cystoisospora suis</name>
    <dbReference type="NCBI Taxonomy" id="483139"/>
    <lineage>
        <taxon>Eukaryota</taxon>
        <taxon>Sar</taxon>
        <taxon>Alveolata</taxon>
        <taxon>Apicomplexa</taxon>
        <taxon>Conoidasida</taxon>
        <taxon>Coccidia</taxon>
        <taxon>Eucoccidiorida</taxon>
        <taxon>Eimeriorina</taxon>
        <taxon>Sarcocystidae</taxon>
        <taxon>Cystoisospora</taxon>
    </lineage>
</organism>
<evidence type="ECO:0000256" key="1">
    <source>
        <dbReference type="SAM" id="MobiDB-lite"/>
    </source>
</evidence>
<feature type="region of interest" description="Disordered" evidence="1">
    <location>
        <begin position="1"/>
        <end position="22"/>
    </location>
</feature>
<feature type="region of interest" description="Disordered" evidence="1">
    <location>
        <begin position="57"/>
        <end position="130"/>
    </location>
</feature>
<dbReference type="RefSeq" id="XP_067921676.1">
    <property type="nucleotide sequence ID" value="XM_068066352.1"/>
</dbReference>
<dbReference type="AlphaFoldDB" id="A0A2C6KUZ3"/>
<gene>
    <name evidence="2" type="ORF">CSUI_006188</name>
</gene>
<keyword evidence="3" id="KW-1185">Reference proteome</keyword>